<sequence length="609" mass="68789">MLGTEDHQVLKRAYDGVRAANENLRDVQRGISRLMAAKEVFFPDLSRSTDRVRAAGSQAFGGEDAEEWWNRAHRSGLVASKANIDRELEKLSGSRKNLEDILDALRCCINKISRPLLRGLHILELPDEILNLIFEFVEGLHHDLGYNLRSGGKDIESCRLTCRRFCSIASRMLVRLVRVDHRSSSLSRLEEISRHPIISKGVCAVRVLLHSYDSTLSTHIEDFVLRHTGEVERLVDAFESTRSWELAISEETALEIVRKAREVLAAWCRLTLAPSDADEKDDMHRALLEEAHKKYQRYYEEQESLRKGGKFAQIVGSAIARMPCARRLEFHDSDSESLRGRSLIVPGGDVCGAIYRGMLLQPTAGFDAKAQELEPPLYKVIYEVLDAVRSAGAWLEDIDIKLDLPGGFQLLVSGPETREKLSSAVQQLNNFSFECRAYVKKHDSNDLNEFLKPFLDTLSLKRLKLDVMLDESSAISRVGQAILLRPRQNLTDIVLTGVALDLSDLILFLKNLQPSLSRLYITDVYLLSGTWAEALEALREKSYGTLHLFDPRGAECNVLSYEEFAKVFGTTKDRRFHTNQAERYIRRLTAVNPLHALKAKSDNTVNAAI</sequence>
<dbReference type="VEuPathDB" id="FungiDB:MMYC01_204782"/>
<evidence type="ECO:0000313" key="1">
    <source>
        <dbReference type="EMBL" id="KXX77785.1"/>
    </source>
</evidence>
<comment type="caution">
    <text evidence="1">The sequence shown here is derived from an EMBL/GenBank/DDBJ whole genome shotgun (WGS) entry which is preliminary data.</text>
</comment>
<evidence type="ECO:0000313" key="2">
    <source>
        <dbReference type="Proteomes" id="UP000078237"/>
    </source>
</evidence>
<protein>
    <submittedName>
        <fullName evidence="1">Uncharacterized protein</fullName>
    </submittedName>
</protein>
<name>A0A175W2J8_9PEZI</name>
<dbReference type="EMBL" id="LCTW02000146">
    <property type="protein sequence ID" value="KXX77785.1"/>
    <property type="molecule type" value="Genomic_DNA"/>
</dbReference>
<keyword evidence="2" id="KW-1185">Reference proteome</keyword>
<dbReference type="STRING" id="100816.A0A175W2J8"/>
<proteinExistence type="predicted"/>
<dbReference type="OrthoDB" id="3759773at2759"/>
<accession>A0A175W2J8</accession>
<organism evidence="1 2">
    <name type="scientific">Madurella mycetomatis</name>
    <dbReference type="NCBI Taxonomy" id="100816"/>
    <lineage>
        <taxon>Eukaryota</taxon>
        <taxon>Fungi</taxon>
        <taxon>Dikarya</taxon>
        <taxon>Ascomycota</taxon>
        <taxon>Pezizomycotina</taxon>
        <taxon>Sordariomycetes</taxon>
        <taxon>Sordariomycetidae</taxon>
        <taxon>Sordariales</taxon>
        <taxon>Sordariales incertae sedis</taxon>
        <taxon>Madurella</taxon>
    </lineage>
</organism>
<reference evidence="1 2" key="1">
    <citation type="journal article" date="2016" name="Genome Announc.">
        <title>Genome Sequence of Madurella mycetomatis mm55, Isolated from a Human Mycetoma Case in Sudan.</title>
        <authorList>
            <person name="Smit S."/>
            <person name="Derks M.F."/>
            <person name="Bervoets S."/>
            <person name="Fahal A."/>
            <person name="van Leeuwen W."/>
            <person name="van Belkum A."/>
            <person name="van de Sande W.W."/>
        </authorList>
    </citation>
    <scope>NUCLEOTIDE SEQUENCE [LARGE SCALE GENOMIC DNA]</scope>
    <source>
        <strain evidence="2">mm55</strain>
    </source>
</reference>
<dbReference type="AlphaFoldDB" id="A0A175W2J8"/>
<gene>
    <name evidence="1" type="ORF">MMYC01_204782</name>
</gene>
<dbReference type="Proteomes" id="UP000078237">
    <property type="component" value="Unassembled WGS sequence"/>
</dbReference>